<evidence type="ECO:0000313" key="3">
    <source>
        <dbReference type="Proteomes" id="UP001589707"/>
    </source>
</evidence>
<feature type="compositionally biased region" description="Low complexity" evidence="1">
    <location>
        <begin position="22"/>
        <end position="60"/>
    </location>
</feature>
<comment type="caution">
    <text evidence="2">The sequence shown here is derived from an EMBL/GenBank/DDBJ whole genome shotgun (WGS) entry which is preliminary data.</text>
</comment>
<reference evidence="2 3" key="1">
    <citation type="submission" date="2024-09" db="EMBL/GenBank/DDBJ databases">
        <authorList>
            <person name="Sun Q."/>
            <person name="Mori K."/>
        </authorList>
    </citation>
    <scope>NUCLEOTIDE SEQUENCE [LARGE SCALE GENOMIC DNA]</scope>
    <source>
        <strain evidence="2 3">JCM 11683</strain>
    </source>
</reference>
<organism evidence="2 3">
    <name type="scientific">Brevibacterium otitidis</name>
    <dbReference type="NCBI Taxonomy" id="53364"/>
    <lineage>
        <taxon>Bacteria</taxon>
        <taxon>Bacillati</taxon>
        <taxon>Actinomycetota</taxon>
        <taxon>Actinomycetes</taxon>
        <taxon>Micrococcales</taxon>
        <taxon>Brevibacteriaceae</taxon>
        <taxon>Brevibacterium</taxon>
    </lineage>
</organism>
<dbReference type="InterPro" id="IPR045596">
    <property type="entry name" value="DUF6459"/>
</dbReference>
<feature type="region of interest" description="Disordered" evidence="1">
    <location>
        <begin position="1"/>
        <end position="81"/>
    </location>
</feature>
<protein>
    <submittedName>
        <fullName evidence="2">Rv3235 family protein</fullName>
    </submittedName>
</protein>
<dbReference type="EMBL" id="JBHMAU010000131">
    <property type="protein sequence ID" value="MFB9777838.1"/>
    <property type="molecule type" value="Genomic_DNA"/>
</dbReference>
<sequence length="196" mass="20277">MTTMMTAANPGELTLTRPQPRAVASAPAAGNTAPAAENATPTAGSATPATGSTTAAAAPTRGMRAPRSAAPQQTAGARPAEHDDDVIAALEAAAASLSVAIIEIFSGTRAPSSVGRWVAPDLFERIRAHAAYRQKLTAAAPPRPAMLAAGKPRVCLISERVAEAAVVVNTGRRHRAVALRLEHIRNRWLLTQLETA</sequence>
<evidence type="ECO:0000256" key="1">
    <source>
        <dbReference type="SAM" id="MobiDB-lite"/>
    </source>
</evidence>
<dbReference type="RefSeq" id="WP_376841843.1">
    <property type="nucleotide sequence ID" value="NZ_JBHMAU010000131.1"/>
</dbReference>
<proteinExistence type="predicted"/>
<evidence type="ECO:0000313" key="2">
    <source>
        <dbReference type="EMBL" id="MFB9777838.1"/>
    </source>
</evidence>
<name>A0ABV5X5W3_9MICO</name>
<gene>
    <name evidence="2" type="ORF">ACFFN1_15795</name>
</gene>
<accession>A0ABV5X5W3</accession>
<keyword evidence="3" id="KW-1185">Reference proteome</keyword>
<dbReference type="Pfam" id="PF20060">
    <property type="entry name" value="DUF6459"/>
    <property type="match status" value="1"/>
</dbReference>
<dbReference type="Proteomes" id="UP001589707">
    <property type="component" value="Unassembled WGS sequence"/>
</dbReference>